<comment type="caution">
    <text evidence="2">The sequence shown here is derived from an EMBL/GenBank/DDBJ whole genome shotgun (WGS) entry which is preliminary data.</text>
</comment>
<dbReference type="Gene3D" id="3.10.310.70">
    <property type="match status" value="1"/>
</dbReference>
<dbReference type="PANTHER" id="PTHR22642:SF2">
    <property type="entry name" value="PROTEIN LONG AFTER FAR-RED 3"/>
    <property type="match status" value="1"/>
</dbReference>
<accession>A0A9J6QZG9</accession>
<protein>
    <submittedName>
        <fullName evidence="2">Amidohydrolase</fullName>
    </submittedName>
</protein>
<dbReference type="AlphaFoldDB" id="A0A9J6QZG9"/>
<dbReference type="Gene3D" id="3.20.20.140">
    <property type="entry name" value="Metal-dependent hydrolases"/>
    <property type="match status" value="1"/>
</dbReference>
<dbReference type="PANTHER" id="PTHR22642">
    <property type="entry name" value="IMIDAZOLONEPROPIONASE"/>
    <property type="match status" value="1"/>
</dbReference>
<evidence type="ECO:0000313" key="3">
    <source>
        <dbReference type="Proteomes" id="UP001065549"/>
    </source>
</evidence>
<feature type="domain" description="Amidohydrolase 3" evidence="1">
    <location>
        <begin position="51"/>
        <end position="553"/>
    </location>
</feature>
<dbReference type="Gene3D" id="2.30.40.10">
    <property type="entry name" value="Urease, subunit C, domain 1"/>
    <property type="match status" value="1"/>
</dbReference>
<dbReference type="RefSeq" id="WP_253020340.1">
    <property type="nucleotide sequence ID" value="NZ_JAOSHN010000015.1"/>
</dbReference>
<proteinExistence type="predicted"/>
<dbReference type="CDD" id="cd01300">
    <property type="entry name" value="YtcJ_like"/>
    <property type="match status" value="1"/>
</dbReference>
<sequence>MKHADLILKNGVIQTMVGDTTAEAVAVIGGEIVYVGGNAGVESYLGADTKLIDLDGKYVTPGFIDGHTHEVMSLIDADTTLSFENIPPSMEAYTEAFQAFVDAHPDNPMYYGDGLDINAFPDGAVTNEWLNKICPDKPVSITDMSRHASLLNAKAMEMIGLDSTTPVPSGANIYKYENGEPTGFIVDGISLMENLPQREHTKKKFHDAFLKFQEECSSFGITGIDVAAATIQDTEAWEVYNQMEKDGELKLRVNSTAMNFEERNVDASVAKEYISRLDEYQSFNSDFQKISQAKVVFDGVPEGKSALLLEPYAPEAGEAADFKGDAYSDPESLKEFTALLNGAGYQVQIHSMGDGAVRCALDAFAYSRKVNGDKDFRNMIAHVTLITESDMQRMADLKVIGTMQPLWWYYDPNFSPLEEMMFGTERFEREYHIRDMMDAGIKITGSMDYPVQPDYRPLSGIEVGVTQCSPYPGEKNDPKYTRNPKQGVTAREMLECYTINGAYEMKMEDMIGSIQVGKKADMVVLEQNILTCDPKTIAQTKVCCTIMNGDIVYQC</sequence>
<dbReference type="SUPFAM" id="SSF51338">
    <property type="entry name" value="Composite domain of metallo-dependent hydrolases"/>
    <property type="match status" value="1"/>
</dbReference>
<dbReference type="InterPro" id="IPR011059">
    <property type="entry name" value="Metal-dep_hydrolase_composite"/>
</dbReference>
<dbReference type="Pfam" id="PF07969">
    <property type="entry name" value="Amidohydro_3"/>
    <property type="match status" value="1"/>
</dbReference>
<name>A0A9J6QZG9_9FIRM</name>
<dbReference type="GO" id="GO:0016810">
    <property type="term" value="F:hydrolase activity, acting on carbon-nitrogen (but not peptide) bonds"/>
    <property type="evidence" value="ECO:0007669"/>
    <property type="project" value="InterPro"/>
</dbReference>
<dbReference type="InterPro" id="IPR033932">
    <property type="entry name" value="YtcJ-like"/>
</dbReference>
<keyword evidence="3" id="KW-1185">Reference proteome</keyword>
<dbReference type="Proteomes" id="UP001065549">
    <property type="component" value="Unassembled WGS sequence"/>
</dbReference>
<dbReference type="EMBL" id="JAOSHN010000015">
    <property type="protein sequence ID" value="MCU7380863.1"/>
    <property type="molecule type" value="Genomic_DNA"/>
</dbReference>
<evidence type="ECO:0000313" key="2">
    <source>
        <dbReference type="EMBL" id="MCU7380863.1"/>
    </source>
</evidence>
<dbReference type="SUPFAM" id="SSF51556">
    <property type="entry name" value="Metallo-dependent hydrolases"/>
    <property type="match status" value="1"/>
</dbReference>
<gene>
    <name evidence="2" type="ORF">OBO34_21345</name>
</gene>
<dbReference type="InterPro" id="IPR032466">
    <property type="entry name" value="Metal_Hydrolase"/>
</dbReference>
<dbReference type="InterPro" id="IPR013108">
    <property type="entry name" value="Amidohydro_3"/>
</dbReference>
<reference evidence="2" key="1">
    <citation type="submission" date="2022-09" db="EMBL/GenBank/DDBJ databases">
        <title>Culturomic study of gut microbiota in children with autism spectrum disorder.</title>
        <authorList>
            <person name="Efimov B.A."/>
            <person name="Chaplin A.V."/>
            <person name="Sokolova S.R."/>
            <person name="Pikina A.P."/>
            <person name="Korzhanova M."/>
            <person name="Belova V."/>
            <person name="Korostin D."/>
        </authorList>
    </citation>
    <scope>NUCLEOTIDE SEQUENCE</scope>
    <source>
        <strain evidence="2">ASD5510</strain>
    </source>
</reference>
<organism evidence="2 3">
    <name type="scientific">Hominibacterium faecale</name>
    <dbReference type="NCBI Taxonomy" id="2839743"/>
    <lineage>
        <taxon>Bacteria</taxon>
        <taxon>Bacillati</taxon>
        <taxon>Bacillota</taxon>
        <taxon>Clostridia</taxon>
        <taxon>Peptostreptococcales</taxon>
        <taxon>Anaerovoracaceae</taxon>
        <taxon>Hominibacterium</taxon>
    </lineage>
</organism>
<evidence type="ECO:0000259" key="1">
    <source>
        <dbReference type="Pfam" id="PF07969"/>
    </source>
</evidence>